<reference evidence="2 3" key="1">
    <citation type="journal article" date="2019" name="Int. J. Syst. Evol. Microbiol.">
        <title>The Global Catalogue of Microorganisms (GCM) 10K type strain sequencing project: providing services to taxonomists for standard genome sequencing and annotation.</title>
        <authorList>
            <consortium name="The Broad Institute Genomics Platform"/>
            <consortium name="The Broad Institute Genome Sequencing Center for Infectious Disease"/>
            <person name="Wu L."/>
            <person name="Ma J."/>
        </authorList>
    </citation>
    <scope>NUCLEOTIDE SEQUENCE [LARGE SCALE GENOMIC DNA]</scope>
    <source>
        <strain evidence="2 3">JCM 6305</strain>
    </source>
</reference>
<feature type="compositionally biased region" description="Basic and acidic residues" evidence="1">
    <location>
        <begin position="13"/>
        <end position="24"/>
    </location>
</feature>
<feature type="compositionally biased region" description="Basic and acidic residues" evidence="1">
    <location>
        <begin position="135"/>
        <end position="153"/>
    </location>
</feature>
<sequence length="171" mass="18004">MACAGGGGGHGSGRPERATRRRGEAGCARQELGGRVLPARVCAGRFGTVVGARRPGPARRVGGEWGRGGGFARTREESVNSLPFAGLGLRTPGAGMRARGAASEERAGRYDPPTLPCGSGNRRAGAFRGRRPRARAREARGPRVPARVRDRGPYGRKTARTQPSFLCLNMS</sequence>
<comment type="caution">
    <text evidence="2">The sequence shown here is derived from an EMBL/GenBank/DDBJ whole genome shotgun (WGS) entry which is preliminary data.</text>
</comment>
<feature type="region of interest" description="Disordered" evidence="1">
    <location>
        <begin position="52"/>
        <end position="74"/>
    </location>
</feature>
<dbReference type="Proteomes" id="UP001501638">
    <property type="component" value="Unassembled WGS sequence"/>
</dbReference>
<evidence type="ECO:0000313" key="2">
    <source>
        <dbReference type="EMBL" id="GAA2429778.1"/>
    </source>
</evidence>
<feature type="compositionally biased region" description="Polar residues" evidence="1">
    <location>
        <begin position="160"/>
        <end position="171"/>
    </location>
</feature>
<protein>
    <submittedName>
        <fullName evidence="2">Uncharacterized protein</fullName>
    </submittedName>
</protein>
<name>A0ABN3JGU8_9ACTN</name>
<evidence type="ECO:0000256" key="1">
    <source>
        <dbReference type="SAM" id="MobiDB-lite"/>
    </source>
</evidence>
<feature type="compositionally biased region" description="Gly residues" evidence="1">
    <location>
        <begin position="1"/>
        <end position="12"/>
    </location>
</feature>
<dbReference type="EMBL" id="BAAASZ010000008">
    <property type="protein sequence ID" value="GAA2429778.1"/>
    <property type="molecule type" value="Genomic_DNA"/>
</dbReference>
<feature type="region of interest" description="Disordered" evidence="1">
    <location>
        <begin position="1"/>
        <end position="28"/>
    </location>
</feature>
<keyword evidence="3" id="KW-1185">Reference proteome</keyword>
<organism evidence="2 3">
    <name type="scientific">Streptomyces macrosporus</name>
    <dbReference type="NCBI Taxonomy" id="44032"/>
    <lineage>
        <taxon>Bacteria</taxon>
        <taxon>Bacillati</taxon>
        <taxon>Actinomycetota</taxon>
        <taxon>Actinomycetes</taxon>
        <taxon>Kitasatosporales</taxon>
        <taxon>Streptomycetaceae</taxon>
        <taxon>Streptomyces</taxon>
    </lineage>
</organism>
<accession>A0ABN3JGU8</accession>
<feature type="region of interest" description="Disordered" evidence="1">
    <location>
        <begin position="88"/>
        <end position="171"/>
    </location>
</feature>
<gene>
    <name evidence="2" type="ORF">GCM10010405_10710</name>
</gene>
<evidence type="ECO:0000313" key="3">
    <source>
        <dbReference type="Proteomes" id="UP001501638"/>
    </source>
</evidence>
<proteinExistence type="predicted"/>